<dbReference type="PANTHER" id="PTHR12534">
    <property type="entry name" value="30S RIBOSOMAL PROTEIN S2 PROKARYOTIC AND ORGANELLAR"/>
    <property type="match status" value="1"/>
</dbReference>
<dbReference type="GO" id="GO:0006412">
    <property type="term" value="P:translation"/>
    <property type="evidence" value="ECO:0007669"/>
    <property type="project" value="UniProtKB-UniRule"/>
</dbReference>
<proteinExistence type="inferred from homology"/>
<reference evidence="8 9" key="1">
    <citation type="journal article" date="2016" name="Nat. Commun.">
        <title>Thousands of microbial genomes shed light on interconnected biogeochemical processes in an aquifer system.</title>
        <authorList>
            <person name="Anantharaman K."/>
            <person name="Brown C.T."/>
            <person name="Hug L.A."/>
            <person name="Sharon I."/>
            <person name="Castelle C.J."/>
            <person name="Probst A.J."/>
            <person name="Thomas B.C."/>
            <person name="Singh A."/>
            <person name="Wilkins M.J."/>
            <person name="Karaoz U."/>
            <person name="Brodie E.L."/>
            <person name="Williams K.H."/>
            <person name="Hubbard S.S."/>
            <person name="Banfield J.F."/>
        </authorList>
    </citation>
    <scope>NUCLEOTIDE SEQUENCE [LARGE SCALE GENOMIC DNA]</scope>
</reference>
<dbReference type="AlphaFoldDB" id="A0A1F4XJ22"/>
<keyword evidence="2 5" id="KW-0689">Ribosomal protein</keyword>
<comment type="similarity">
    <text evidence="1 5 6">Belongs to the universal ribosomal protein uS2 family.</text>
</comment>
<accession>A0A1F4XJ22</accession>
<dbReference type="InterPro" id="IPR023591">
    <property type="entry name" value="Ribosomal_uS2_flav_dom_sf"/>
</dbReference>
<feature type="compositionally biased region" description="Basic residues" evidence="7">
    <location>
        <begin position="274"/>
        <end position="286"/>
    </location>
</feature>
<comment type="caution">
    <text evidence="8">The sequence shown here is derived from an EMBL/GenBank/DDBJ whole genome shotgun (WGS) entry which is preliminary data.</text>
</comment>
<dbReference type="PRINTS" id="PR00395">
    <property type="entry name" value="RIBOSOMALS2"/>
</dbReference>
<dbReference type="PROSITE" id="PS00962">
    <property type="entry name" value="RIBOSOMAL_S2_1"/>
    <property type="match status" value="1"/>
</dbReference>
<dbReference type="InterPro" id="IPR005706">
    <property type="entry name" value="Ribosomal_uS2_bac/mit/plastid"/>
</dbReference>
<protein>
    <recommendedName>
        <fullName evidence="4 5">Small ribosomal subunit protein uS2</fullName>
    </recommendedName>
</protein>
<dbReference type="EMBL" id="MEWR01000022">
    <property type="protein sequence ID" value="OGC81692.1"/>
    <property type="molecule type" value="Genomic_DNA"/>
</dbReference>
<evidence type="ECO:0000256" key="3">
    <source>
        <dbReference type="ARBA" id="ARBA00023274"/>
    </source>
</evidence>
<feature type="region of interest" description="Disordered" evidence="7">
    <location>
        <begin position="229"/>
        <end position="286"/>
    </location>
</feature>
<sequence>MSLSMKDLLTAGVHFGHRTQRWNPKMKHYLYGKRNGIHIFDLEKTAHRLNDALGFLYTQASLGKTILFVSTKNQTVDILPEEAEKAHMPYLANRWLGGFLTNFPTIKKRMQYLLSLEQNVESGELTKNYTKKEALMFKREIIKLNEVLVGVKTLKNLPDVVFVADAVRDHLAIAEAHKMHIPVVAICDSNADPELVDYTIPANDDALRSLKIIIAAVSDAIIQGRKAYTPPAEKRESLKPKQKVGEKPIDQVVVAETDIAEKEAEEDKEVKNSYTRKKATPKPAQK</sequence>
<name>A0A1F4XJ22_9BACT</name>
<evidence type="ECO:0000256" key="6">
    <source>
        <dbReference type="RuleBase" id="RU003631"/>
    </source>
</evidence>
<dbReference type="Gene3D" id="3.40.50.10490">
    <property type="entry name" value="Glucose-6-phosphate isomerase like protein, domain 1"/>
    <property type="match status" value="1"/>
</dbReference>
<evidence type="ECO:0000256" key="5">
    <source>
        <dbReference type="HAMAP-Rule" id="MF_00291"/>
    </source>
</evidence>
<dbReference type="InterPro" id="IPR018130">
    <property type="entry name" value="Ribosomal_uS2_CS"/>
</dbReference>
<evidence type="ECO:0000313" key="8">
    <source>
        <dbReference type="EMBL" id="OGC81692.1"/>
    </source>
</evidence>
<evidence type="ECO:0000256" key="7">
    <source>
        <dbReference type="SAM" id="MobiDB-lite"/>
    </source>
</evidence>
<evidence type="ECO:0000256" key="4">
    <source>
        <dbReference type="ARBA" id="ARBA00035256"/>
    </source>
</evidence>
<gene>
    <name evidence="5" type="primary">rpsB</name>
    <name evidence="8" type="ORF">A2V81_00355</name>
</gene>
<dbReference type="Pfam" id="PF00318">
    <property type="entry name" value="Ribosomal_S2"/>
    <property type="match status" value="1"/>
</dbReference>
<dbReference type="GO" id="GO:0003735">
    <property type="term" value="F:structural constituent of ribosome"/>
    <property type="evidence" value="ECO:0007669"/>
    <property type="project" value="InterPro"/>
</dbReference>
<organism evidence="8 9">
    <name type="scientific">Candidatus Abawacabacteria bacterium RBG_16_42_10</name>
    <dbReference type="NCBI Taxonomy" id="1817814"/>
    <lineage>
        <taxon>Bacteria</taxon>
        <taxon>Candidatus Abawacaibacteriota</taxon>
    </lineage>
</organism>
<dbReference type="STRING" id="1817814.A2V81_00355"/>
<dbReference type="Proteomes" id="UP000177614">
    <property type="component" value="Unassembled WGS sequence"/>
</dbReference>
<dbReference type="SUPFAM" id="SSF52313">
    <property type="entry name" value="Ribosomal protein S2"/>
    <property type="match status" value="1"/>
</dbReference>
<dbReference type="HAMAP" id="MF_00291_B">
    <property type="entry name" value="Ribosomal_uS2_B"/>
    <property type="match status" value="1"/>
</dbReference>
<dbReference type="PANTHER" id="PTHR12534:SF0">
    <property type="entry name" value="SMALL RIBOSOMAL SUBUNIT PROTEIN US2M"/>
    <property type="match status" value="1"/>
</dbReference>
<evidence type="ECO:0000256" key="1">
    <source>
        <dbReference type="ARBA" id="ARBA00006242"/>
    </source>
</evidence>
<feature type="compositionally biased region" description="Basic and acidic residues" evidence="7">
    <location>
        <begin position="232"/>
        <end position="249"/>
    </location>
</feature>
<dbReference type="NCBIfam" id="TIGR01011">
    <property type="entry name" value="rpsB_bact"/>
    <property type="match status" value="1"/>
</dbReference>
<dbReference type="Gene3D" id="1.10.287.610">
    <property type="entry name" value="Helix hairpin bin"/>
    <property type="match status" value="1"/>
</dbReference>
<dbReference type="CDD" id="cd01425">
    <property type="entry name" value="RPS2"/>
    <property type="match status" value="1"/>
</dbReference>
<dbReference type="GO" id="GO:0022627">
    <property type="term" value="C:cytosolic small ribosomal subunit"/>
    <property type="evidence" value="ECO:0007669"/>
    <property type="project" value="TreeGrafter"/>
</dbReference>
<evidence type="ECO:0000313" key="9">
    <source>
        <dbReference type="Proteomes" id="UP000177614"/>
    </source>
</evidence>
<keyword evidence="3 5" id="KW-0687">Ribonucleoprotein</keyword>
<evidence type="ECO:0000256" key="2">
    <source>
        <dbReference type="ARBA" id="ARBA00022980"/>
    </source>
</evidence>
<dbReference type="PROSITE" id="PS00963">
    <property type="entry name" value="RIBOSOMAL_S2_2"/>
    <property type="match status" value="1"/>
</dbReference>
<dbReference type="InterPro" id="IPR001865">
    <property type="entry name" value="Ribosomal_uS2"/>
</dbReference>